<sequence>MKVERKNWQTGLAILIIMAAVLIMLSLQLATGDVIIGYDTFFHFNRIYDTAMQFQTHHFNYFMSNFGYRQSGQIVNALYGPYMAYLLGFLLFLTKSWFWFEITTAFGILTIAGLGAYGLFRKLRINQGLAVAGAIIYLSQNFITYWITSSAFLDWGAMLLPFALMVAIDLLAGSAAKVHFTLAIVVGLLLETHVLSAVITVLMFLPFFIVGWIRSLTKWAYFKKVAANVILACLLSANYFAAFYNVFINNRLIPPFRVTNLADGAVQFSTTNLTQSGLGIVLMVIISLQGLFIIFNFKLSRLNLMLTTVGFLFYLISSTLFPWNQIGKILPDFQDFLQFPSRFLAFAGLLLLTGFLLSLNQFIANWSQSLLKNSSYALVGLLAVMALMLGVKNIKIQLDNNWQMTAHAPQVGVYGAHLFPNGFYQSGISNQRLKQDFHAANLVTPLNDVIRATTDYLPNTTKQATVSGLQDQYRKQITDNNRNYHKQVLANGSMQLTWKNNQAARVVQIPMVAYRDTQVRLNGKELHETNTDEHLSPDQYRRSDIGAIQVRAATGKNRMVVSYQAPWYFTGALFVSLLAWILTLGLELLRKIRKNRLV</sequence>
<evidence type="ECO:0000313" key="2">
    <source>
        <dbReference type="EMBL" id="KRM92293.1"/>
    </source>
</evidence>
<gene>
    <name evidence="2" type="ORF">FC87_GL000424</name>
</gene>
<comment type="caution">
    <text evidence="2">The sequence shown here is derived from an EMBL/GenBank/DDBJ whole genome shotgun (WGS) entry which is preliminary data.</text>
</comment>
<dbReference type="STRING" id="1423745.GCA_001311215_01014"/>
<feature type="transmembrane region" description="Helical" evidence="1">
    <location>
        <begin position="567"/>
        <end position="589"/>
    </location>
</feature>
<feature type="transmembrane region" description="Helical" evidence="1">
    <location>
        <begin position="98"/>
        <end position="119"/>
    </location>
</feature>
<evidence type="ECO:0000256" key="1">
    <source>
        <dbReference type="SAM" id="Phobius"/>
    </source>
</evidence>
<dbReference type="PATRIC" id="fig|1423745.4.peg.449"/>
<feature type="transmembrane region" description="Helical" evidence="1">
    <location>
        <begin position="343"/>
        <end position="363"/>
    </location>
</feature>
<feature type="transmembrane region" description="Helical" evidence="1">
    <location>
        <begin position="159"/>
        <end position="188"/>
    </location>
</feature>
<reference evidence="2 3" key="1">
    <citation type="journal article" date="2015" name="Genome Announc.">
        <title>Expanding the biotechnology potential of lactobacilli through comparative genomics of 213 strains and associated genera.</title>
        <authorList>
            <person name="Sun Z."/>
            <person name="Harris H.M."/>
            <person name="McCann A."/>
            <person name="Guo C."/>
            <person name="Argimon S."/>
            <person name="Zhang W."/>
            <person name="Yang X."/>
            <person name="Jeffery I.B."/>
            <person name="Cooney J.C."/>
            <person name="Kagawa T.F."/>
            <person name="Liu W."/>
            <person name="Song Y."/>
            <person name="Salvetti E."/>
            <person name="Wrobel A."/>
            <person name="Rasinkangas P."/>
            <person name="Parkhill J."/>
            <person name="Rea M.C."/>
            <person name="O'Sullivan O."/>
            <person name="Ritari J."/>
            <person name="Douillard F.P."/>
            <person name="Paul Ross R."/>
            <person name="Yang R."/>
            <person name="Briner A.E."/>
            <person name="Felis G.E."/>
            <person name="de Vos W.M."/>
            <person name="Barrangou R."/>
            <person name="Klaenhammer T.R."/>
            <person name="Caufield P.W."/>
            <person name="Cui Y."/>
            <person name="Zhang H."/>
            <person name="O'Toole P.W."/>
        </authorList>
    </citation>
    <scope>NUCLEOTIDE SEQUENCE [LARGE SCALE GENOMIC DNA]</scope>
    <source>
        <strain evidence="2 3">DSM 22689</strain>
    </source>
</reference>
<keyword evidence="1" id="KW-0472">Membrane</keyword>
<accession>A0A0R2CLS0</accession>
<evidence type="ECO:0000313" key="3">
    <source>
        <dbReference type="Proteomes" id="UP000051586"/>
    </source>
</evidence>
<feature type="transmembrane region" description="Helical" evidence="1">
    <location>
        <begin position="125"/>
        <end position="147"/>
    </location>
</feature>
<feature type="transmembrane region" description="Helical" evidence="1">
    <location>
        <begin position="277"/>
        <end position="297"/>
    </location>
</feature>
<dbReference type="RefSeq" id="WP_056961383.1">
    <property type="nucleotide sequence ID" value="NZ_AYZI01000002.1"/>
</dbReference>
<dbReference type="AlphaFoldDB" id="A0A0R2CLS0"/>
<dbReference type="Proteomes" id="UP000051586">
    <property type="component" value="Unassembled WGS sequence"/>
</dbReference>
<organism evidence="2 3">
    <name type="scientific">Fructilactobacillus florum DSM 22689 = JCM 16035</name>
    <dbReference type="NCBI Taxonomy" id="1423745"/>
    <lineage>
        <taxon>Bacteria</taxon>
        <taxon>Bacillati</taxon>
        <taxon>Bacillota</taxon>
        <taxon>Bacilli</taxon>
        <taxon>Lactobacillales</taxon>
        <taxon>Lactobacillaceae</taxon>
        <taxon>Fructilactobacillus</taxon>
    </lineage>
</organism>
<name>A0A0R2CLS0_9LACO</name>
<protein>
    <recommendedName>
        <fullName evidence="4">Cell division protein</fullName>
    </recommendedName>
</protein>
<keyword evidence="1" id="KW-0812">Transmembrane</keyword>
<feature type="transmembrane region" description="Helical" evidence="1">
    <location>
        <begin position="74"/>
        <end position="93"/>
    </location>
</feature>
<keyword evidence="1" id="KW-1133">Transmembrane helix</keyword>
<evidence type="ECO:0008006" key="4">
    <source>
        <dbReference type="Google" id="ProtNLM"/>
    </source>
</evidence>
<feature type="transmembrane region" description="Helical" evidence="1">
    <location>
        <begin position="225"/>
        <end position="247"/>
    </location>
</feature>
<feature type="transmembrane region" description="Helical" evidence="1">
    <location>
        <begin position="194"/>
        <end position="213"/>
    </location>
</feature>
<feature type="transmembrane region" description="Helical" evidence="1">
    <location>
        <begin position="304"/>
        <end position="323"/>
    </location>
</feature>
<proteinExistence type="predicted"/>
<feature type="transmembrane region" description="Helical" evidence="1">
    <location>
        <begin position="375"/>
        <end position="391"/>
    </location>
</feature>
<dbReference type="EMBL" id="AYZI01000002">
    <property type="protein sequence ID" value="KRM92293.1"/>
    <property type="molecule type" value="Genomic_DNA"/>
</dbReference>
<feature type="transmembrane region" description="Helical" evidence="1">
    <location>
        <begin position="12"/>
        <end position="31"/>
    </location>
</feature>